<evidence type="ECO:0000313" key="4">
    <source>
        <dbReference type="Proteomes" id="UP000430222"/>
    </source>
</evidence>
<dbReference type="Gene3D" id="3.40.50.620">
    <property type="entry name" value="HUPs"/>
    <property type="match status" value="1"/>
</dbReference>
<dbReference type="AlphaFoldDB" id="A0A6I2UYC5"/>
<dbReference type="CDD" id="cd01990">
    <property type="entry name" value="LarE-like"/>
    <property type="match status" value="1"/>
</dbReference>
<dbReference type="InterPro" id="IPR014729">
    <property type="entry name" value="Rossmann-like_a/b/a_fold"/>
</dbReference>
<organism evidence="3 4">
    <name type="scientific">Selenomonas montiformis</name>
    <dbReference type="NCBI Taxonomy" id="2652285"/>
    <lineage>
        <taxon>Bacteria</taxon>
        <taxon>Bacillati</taxon>
        <taxon>Bacillota</taxon>
        <taxon>Negativicutes</taxon>
        <taxon>Selenomonadales</taxon>
        <taxon>Selenomonadaceae</taxon>
        <taxon>Selenomonas</taxon>
    </lineage>
</organism>
<dbReference type="PANTHER" id="PTHR43169:SF2">
    <property type="entry name" value="NAD_GMP SYNTHASE DOMAIN-CONTAINING PROTEIN"/>
    <property type="match status" value="1"/>
</dbReference>
<gene>
    <name evidence="3" type="primary">larE</name>
    <name evidence="3" type="ORF">FYJ78_05630</name>
</gene>
<dbReference type="InterPro" id="IPR022310">
    <property type="entry name" value="NAD/GMP_synthase"/>
</dbReference>
<dbReference type="PIRSF" id="PIRSF006661">
    <property type="entry name" value="PP-lp_UCP006661"/>
    <property type="match status" value="1"/>
</dbReference>
<sequence length="273" mass="30956">MTGIMQEKLGRLKACLEEIGSAAVAFSGGVDSTFLLKVAHDVLGERVMAFTAGSSFVPERDIAEARAFCEREGIRHIVKRFDVLSIDGIRQNPQDRCYRCKYALFHQFRSMAEEHHLAAVVDGTNLDDDGDYRPGRKALKELGIRSPLHEAGLGKQEIRGLSRELGLPTWDKPSFACLASRFVYGEELTGEKLRQVNDAEEVLLRRGFRQFRVRRHGDLARIELLPEDISRFLSEDLRAEVTERFRRIGFSYVTLDLLGYRSGSMNETMEEKA</sequence>
<accession>A0A6I2UYC5</accession>
<dbReference type="InterPro" id="IPR005232">
    <property type="entry name" value="LarE"/>
</dbReference>
<evidence type="ECO:0000256" key="1">
    <source>
        <dbReference type="PIRSR" id="PIRSR006661-1"/>
    </source>
</evidence>
<feature type="domain" description="NAD/GMP synthase" evidence="2">
    <location>
        <begin position="23"/>
        <end position="76"/>
    </location>
</feature>
<comment type="caution">
    <text evidence="3">The sequence shown here is derived from an EMBL/GenBank/DDBJ whole genome shotgun (WGS) entry which is preliminary data.</text>
</comment>
<proteinExistence type="predicted"/>
<dbReference type="Proteomes" id="UP000430222">
    <property type="component" value="Unassembled WGS sequence"/>
</dbReference>
<dbReference type="SUPFAM" id="SSF52402">
    <property type="entry name" value="Adenine nucleotide alpha hydrolases-like"/>
    <property type="match status" value="1"/>
</dbReference>
<dbReference type="GO" id="GO:0016783">
    <property type="term" value="F:sulfurtransferase activity"/>
    <property type="evidence" value="ECO:0007669"/>
    <property type="project" value="InterPro"/>
</dbReference>
<reference evidence="3 4" key="1">
    <citation type="submission" date="2019-08" db="EMBL/GenBank/DDBJ databases">
        <title>In-depth cultivation of the pig gut microbiome towards novel bacterial diversity and tailored functional studies.</title>
        <authorList>
            <person name="Wylensek D."/>
            <person name="Hitch T.C.A."/>
            <person name="Clavel T."/>
        </authorList>
    </citation>
    <scope>NUCLEOTIDE SEQUENCE [LARGE SCALE GENOMIC DNA]</scope>
    <source>
        <strain evidence="4">WCA-380-WT-3B3</strain>
    </source>
</reference>
<dbReference type="InterPro" id="IPR052188">
    <property type="entry name" value="Ni-pincer_cofactor_biosynth"/>
</dbReference>
<keyword evidence="4" id="KW-1185">Reference proteome</keyword>
<dbReference type="Pfam" id="PF02540">
    <property type="entry name" value="NAD_synthase"/>
    <property type="match status" value="1"/>
</dbReference>
<feature type="active site" description="Nucleophile and sulfur donor" evidence="1">
    <location>
        <position position="177"/>
    </location>
</feature>
<dbReference type="EMBL" id="VUNL01000005">
    <property type="protein sequence ID" value="MSV24671.1"/>
    <property type="molecule type" value="Genomic_DNA"/>
</dbReference>
<dbReference type="PANTHER" id="PTHR43169">
    <property type="entry name" value="EXSB FAMILY PROTEIN"/>
    <property type="match status" value="1"/>
</dbReference>
<dbReference type="GO" id="GO:0006163">
    <property type="term" value="P:purine nucleotide metabolic process"/>
    <property type="evidence" value="ECO:0007669"/>
    <property type="project" value="UniProtKB-ARBA"/>
</dbReference>
<dbReference type="NCBIfam" id="TIGR00268">
    <property type="entry name" value="ATP-dependent sacrificial sulfur transferase LarE"/>
    <property type="match status" value="1"/>
</dbReference>
<name>A0A6I2UYC5_9FIRM</name>
<dbReference type="RefSeq" id="WP_154620441.1">
    <property type="nucleotide sequence ID" value="NZ_VUNL01000005.1"/>
</dbReference>
<keyword evidence="3" id="KW-0808">Transferase</keyword>
<evidence type="ECO:0000259" key="2">
    <source>
        <dbReference type="Pfam" id="PF02540"/>
    </source>
</evidence>
<evidence type="ECO:0000313" key="3">
    <source>
        <dbReference type="EMBL" id="MSV24671.1"/>
    </source>
</evidence>
<protein>
    <submittedName>
        <fullName evidence="3">ATP-dependent sacrificial sulfur transferase LarE</fullName>
    </submittedName>
</protein>